<feature type="domain" description="Soluble ligand binding" evidence="17">
    <location>
        <begin position="197"/>
        <end position="246"/>
    </location>
</feature>
<dbReference type="Proteomes" id="UP000267464">
    <property type="component" value="Unassembled WGS sequence"/>
</dbReference>
<dbReference type="EMBL" id="QUSW01000001">
    <property type="protein sequence ID" value="RQP26356.1"/>
    <property type="molecule type" value="Genomic_DNA"/>
</dbReference>
<evidence type="ECO:0000256" key="6">
    <source>
        <dbReference type="ARBA" id="ARBA00022692"/>
    </source>
</evidence>
<reference evidence="19 20" key="1">
    <citation type="submission" date="2018-08" db="EMBL/GenBank/DDBJ databases">
        <authorList>
            <person name="Khan S.A."/>
            <person name="Jeon C.O."/>
            <person name="Chun B.H."/>
            <person name="Jeong S.E."/>
        </authorList>
    </citation>
    <scope>NUCLEOTIDE SEQUENCE [LARGE SCALE GENOMIC DNA]</scope>
    <source>
        <strain evidence="19 20">S-16</strain>
    </source>
</reference>
<reference evidence="19 20" key="2">
    <citation type="submission" date="2018-12" db="EMBL/GenBank/DDBJ databases">
        <title>Rhizobacter gummiphilus sp. nov., a rubber-degrading bacterium isolated from the soil of a botanical garden in Japan.</title>
        <authorList>
            <person name="Shunsuke S.S."/>
        </authorList>
    </citation>
    <scope>NUCLEOTIDE SEQUENCE [LARGE SCALE GENOMIC DNA]</scope>
    <source>
        <strain evidence="19 20">S-16</strain>
    </source>
</reference>
<evidence type="ECO:0000313" key="20">
    <source>
        <dbReference type="Proteomes" id="UP000267464"/>
    </source>
</evidence>
<keyword evidence="4" id="KW-1134">Transmembrane beta strand</keyword>
<dbReference type="GO" id="GO:0006811">
    <property type="term" value="P:monoatomic ion transport"/>
    <property type="evidence" value="ECO:0007669"/>
    <property type="project" value="UniProtKB-KW"/>
</dbReference>
<evidence type="ECO:0000256" key="15">
    <source>
        <dbReference type="SAM" id="SignalP"/>
    </source>
</evidence>
<evidence type="ECO:0000256" key="11">
    <source>
        <dbReference type="ARBA" id="ARBA00023136"/>
    </source>
</evidence>
<dbReference type="Pfam" id="PF02563">
    <property type="entry name" value="Poly_export"/>
    <property type="match status" value="1"/>
</dbReference>
<evidence type="ECO:0000256" key="2">
    <source>
        <dbReference type="ARBA" id="ARBA00009450"/>
    </source>
</evidence>
<evidence type="ECO:0000256" key="14">
    <source>
        <dbReference type="ARBA" id="ARBA00023288"/>
    </source>
</evidence>
<dbReference type="InterPro" id="IPR017478">
    <property type="entry name" value="Polysacc_export_EpsE"/>
</dbReference>
<feature type="chain" id="PRO_5017971947" evidence="15">
    <location>
        <begin position="21"/>
        <end position="270"/>
    </location>
</feature>
<dbReference type="InterPro" id="IPR019554">
    <property type="entry name" value="Soluble_ligand-bd"/>
</dbReference>
<evidence type="ECO:0000256" key="5">
    <source>
        <dbReference type="ARBA" id="ARBA00022597"/>
    </source>
</evidence>
<dbReference type="Pfam" id="PF22461">
    <property type="entry name" value="SLBB_2"/>
    <property type="match status" value="1"/>
</dbReference>
<sequence length="270" mass="29150">MRFFLKTLLMFWFGISAAFAQNAPAAAPKPEHLLGPGDVIRISVYQNPDLGVETRLSENGQITMPLVGAVSLDGLSSAAAEQKIAKALKDGNFVLKPQVAVTLMQVRSAQISILGQVAKPGRYPIEQVNMKVSEMIAAAGGVIQGGSDVITLVGTRNGKPVRLDIDLPAILQAGKSELDISVANNDIIYVDRAPLLYIYGEVQHPGVARLERGMTVLQALAQAGGLTQRGTDRGLRIHRRDASGQTRVIQPNMNDLVERDDVIYVRESIF</sequence>
<evidence type="ECO:0000256" key="1">
    <source>
        <dbReference type="ARBA" id="ARBA00004571"/>
    </source>
</evidence>
<dbReference type="Pfam" id="PF10531">
    <property type="entry name" value="SLBB"/>
    <property type="match status" value="1"/>
</dbReference>
<keyword evidence="11" id="KW-0472">Membrane</keyword>
<feature type="domain" description="Polysaccharide export protein N-terminal" evidence="16">
    <location>
        <begin position="27"/>
        <end position="103"/>
    </location>
</feature>
<feature type="signal peptide" evidence="15">
    <location>
        <begin position="1"/>
        <end position="20"/>
    </location>
</feature>
<evidence type="ECO:0000313" key="19">
    <source>
        <dbReference type="EMBL" id="RQP26356.1"/>
    </source>
</evidence>
<keyword evidence="3" id="KW-0813">Transport</keyword>
<keyword evidence="5" id="KW-0762">Sugar transport</keyword>
<dbReference type="AlphaFoldDB" id="A0A3N7HY08"/>
<evidence type="ECO:0000256" key="9">
    <source>
        <dbReference type="ARBA" id="ARBA00023065"/>
    </source>
</evidence>
<name>A0A3N7HY08_9BURK</name>
<accession>A0A3N7HY08</accession>
<dbReference type="InterPro" id="IPR003715">
    <property type="entry name" value="Poly_export_N"/>
</dbReference>
<evidence type="ECO:0000256" key="4">
    <source>
        <dbReference type="ARBA" id="ARBA00022452"/>
    </source>
</evidence>
<comment type="similarity">
    <text evidence="2">Belongs to the BexD/CtrA/VexA family.</text>
</comment>
<dbReference type="GO" id="GO:0015288">
    <property type="term" value="F:porin activity"/>
    <property type="evidence" value="ECO:0007669"/>
    <property type="project" value="UniProtKB-KW"/>
</dbReference>
<proteinExistence type="inferred from homology"/>
<evidence type="ECO:0000256" key="3">
    <source>
        <dbReference type="ARBA" id="ARBA00022448"/>
    </source>
</evidence>
<dbReference type="PANTHER" id="PTHR33619">
    <property type="entry name" value="POLYSACCHARIDE EXPORT PROTEIN GFCE-RELATED"/>
    <property type="match status" value="1"/>
</dbReference>
<evidence type="ECO:0000259" key="17">
    <source>
        <dbReference type="Pfam" id="PF10531"/>
    </source>
</evidence>
<keyword evidence="13" id="KW-0998">Cell outer membrane</keyword>
<evidence type="ECO:0000259" key="18">
    <source>
        <dbReference type="Pfam" id="PF22461"/>
    </source>
</evidence>
<keyword evidence="14" id="KW-0449">Lipoprotein</keyword>
<gene>
    <name evidence="19" type="primary">epsE</name>
    <name evidence="19" type="ORF">DZC73_04850</name>
</gene>
<dbReference type="InterPro" id="IPR054765">
    <property type="entry name" value="SLBB_dom"/>
</dbReference>
<dbReference type="GO" id="GO:0046930">
    <property type="term" value="C:pore complex"/>
    <property type="evidence" value="ECO:0007669"/>
    <property type="project" value="UniProtKB-KW"/>
</dbReference>
<evidence type="ECO:0000259" key="16">
    <source>
        <dbReference type="Pfam" id="PF02563"/>
    </source>
</evidence>
<keyword evidence="12" id="KW-0564">Palmitate</keyword>
<keyword evidence="6" id="KW-0812">Transmembrane</keyword>
<evidence type="ECO:0000256" key="13">
    <source>
        <dbReference type="ARBA" id="ARBA00023237"/>
    </source>
</evidence>
<keyword evidence="10" id="KW-0626">Porin</keyword>
<dbReference type="Gene3D" id="3.10.560.10">
    <property type="entry name" value="Outer membrane lipoprotein wza domain like"/>
    <property type="match status" value="2"/>
</dbReference>
<keyword evidence="9" id="KW-0406">Ion transport</keyword>
<keyword evidence="20" id="KW-1185">Reference proteome</keyword>
<evidence type="ECO:0000256" key="8">
    <source>
        <dbReference type="ARBA" id="ARBA00023047"/>
    </source>
</evidence>
<comment type="subcellular location">
    <subcellularLocation>
        <location evidence="1">Cell outer membrane</location>
        <topology evidence="1">Multi-pass membrane protein</topology>
    </subcellularLocation>
</comment>
<protein>
    <submittedName>
        <fullName evidence="19">Polysaccharide export protein EpsE</fullName>
    </submittedName>
</protein>
<keyword evidence="8" id="KW-0625">Polysaccharide transport</keyword>
<evidence type="ECO:0000256" key="10">
    <source>
        <dbReference type="ARBA" id="ARBA00023114"/>
    </source>
</evidence>
<dbReference type="Gene3D" id="3.30.1950.10">
    <property type="entry name" value="wza like domain"/>
    <property type="match status" value="1"/>
</dbReference>
<dbReference type="PANTHER" id="PTHR33619:SF3">
    <property type="entry name" value="POLYSACCHARIDE EXPORT PROTEIN GFCE-RELATED"/>
    <property type="match status" value="1"/>
</dbReference>
<dbReference type="GO" id="GO:0015159">
    <property type="term" value="F:polysaccharide transmembrane transporter activity"/>
    <property type="evidence" value="ECO:0007669"/>
    <property type="project" value="InterPro"/>
</dbReference>
<keyword evidence="7 15" id="KW-0732">Signal</keyword>
<dbReference type="OrthoDB" id="9815244at2"/>
<organism evidence="19 20">
    <name type="scientific">Piscinibacter terrae</name>
    <dbReference type="NCBI Taxonomy" id="2496871"/>
    <lineage>
        <taxon>Bacteria</taxon>
        <taxon>Pseudomonadati</taxon>
        <taxon>Pseudomonadota</taxon>
        <taxon>Betaproteobacteria</taxon>
        <taxon>Burkholderiales</taxon>
        <taxon>Sphaerotilaceae</taxon>
        <taxon>Piscinibacter</taxon>
    </lineage>
</organism>
<dbReference type="InterPro" id="IPR049712">
    <property type="entry name" value="Poly_export"/>
</dbReference>
<dbReference type="NCBIfam" id="TIGR03028">
    <property type="entry name" value="EpsE"/>
    <property type="match status" value="1"/>
</dbReference>
<dbReference type="GO" id="GO:0009279">
    <property type="term" value="C:cell outer membrane"/>
    <property type="evidence" value="ECO:0007669"/>
    <property type="project" value="UniProtKB-SubCell"/>
</dbReference>
<dbReference type="RefSeq" id="WP_124539035.1">
    <property type="nucleotide sequence ID" value="NZ_QUSW01000001.1"/>
</dbReference>
<feature type="domain" description="SLBB" evidence="18">
    <location>
        <begin position="110"/>
        <end position="190"/>
    </location>
</feature>
<evidence type="ECO:0000256" key="7">
    <source>
        <dbReference type="ARBA" id="ARBA00022729"/>
    </source>
</evidence>
<comment type="caution">
    <text evidence="19">The sequence shown here is derived from an EMBL/GenBank/DDBJ whole genome shotgun (WGS) entry which is preliminary data.</text>
</comment>
<evidence type="ECO:0000256" key="12">
    <source>
        <dbReference type="ARBA" id="ARBA00023139"/>
    </source>
</evidence>